<keyword evidence="1" id="KW-0238">DNA-binding</keyword>
<evidence type="ECO:0000256" key="1">
    <source>
        <dbReference type="ARBA" id="ARBA00023125"/>
    </source>
</evidence>
<dbReference type="SUPFAM" id="SSF47413">
    <property type="entry name" value="lambda repressor-like DNA-binding domains"/>
    <property type="match status" value="1"/>
</dbReference>
<evidence type="ECO:0000259" key="2">
    <source>
        <dbReference type="PROSITE" id="PS50943"/>
    </source>
</evidence>
<evidence type="ECO:0000313" key="4">
    <source>
        <dbReference type="Proteomes" id="UP000199662"/>
    </source>
</evidence>
<dbReference type="InterPro" id="IPR010982">
    <property type="entry name" value="Lambda_DNA-bd_dom_sf"/>
</dbReference>
<evidence type="ECO:0000313" key="3">
    <source>
        <dbReference type="EMBL" id="SEJ94236.1"/>
    </source>
</evidence>
<reference evidence="4" key="1">
    <citation type="submission" date="2016-10" db="EMBL/GenBank/DDBJ databases">
        <authorList>
            <person name="Varghese N."/>
            <person name="Submissions S."/>
        </authorList>
    </citation>
    <scope>NUCLEOTIDE SEQUENCE [LARGE SCALE GENOMIC DNA]</scope>
    <source>
        <strain evidence="4">DSM 2179</strain>
    </source>
</reference>
<dbReference type="CDD" id="cd00093">
    <property type="entry name" value="HTH_XRE"/>
    <property type="match status" value="1"/>
</dbReference>
<feature type="domain" description="HTH cro/C1-type" evidence="2">
    <location>
        <begin position="8"/>
        <end position="62"/>
    </location>
</feature>
<keyword evidence="4" id="KW-1185">Reference proteome</keyword>
<dbReference type="InterPro" id="IPR001387">
    <property type="entry name" value="Cro/C1-type_HTH"/>
</dbReference>
<organism evidence="3 4">
    <name type="scientific">Propionispira arboris</name>
    <dbReference type="NCBI Taxonomy" id="84035"/>
    <lineage>
        <taxon>Bacteria</taxon>
        <taxon>Bacillati</taxon>
        <taxon>Bacillota</taxon>
        <taxon>Negativicutes</taxon>
        <taxon>Selenomonadales</taxon>
        <taxon>Selenomonadaceae</taxon>
        <taxon>Propionispira</taxon>
    </lineage>
</organism>
<dbReference type="SMART" id="SM00530">
    <property type="entry name" value="HTH_XRE"/>
    <property type="match status" value="1"/>
</dbReference>
<dbReference type="GO" id="GO:0003677">
    <property type="term" value="F:DNA binding"/>
    <property type="evidence" value="ECO:0007669"/>
    <property type="project" value="UniProtKB-KW"/>
</dbReference>
<gene>
    <name evidence="3" type="ORF">SAMN05660742_1278</name>
</gene>
<dbReference type="Pfam" id="PF01381">
    <property type="entry name" value="HTH_3"/>
    <property type="match status" value="1"/>
</dbReference>
<dbReference type="AlphaFoldDB" id="A0A1H7CXL5"/>
<dbReference type="RefSeq" id="WP_091835489.1">
    <property type="nucleotide sequence ID" value="NZ_FNZK01000027.1"/>
</dbReference>
<accession>A0A1H7CXL5</accession>
<name>A0A1H7CXL5_9FIRM</name>
<protein>
    <submittedName>
        <fullName evidence="3">Helix-turn-helix domain-containing protein</fullName>
    </submittedName>
</protein>
<sequence length="72" mass="8485">MNKFAERLKELRKLHKVTQKQISNDTSIAERVYQSYEYGKVIPMATNLVTLADYFDVSLDYLVGRSDIKERR</sequence>
<dbReference type="Proteomes" id="UP000199662">
    <property type="component" value="Unassembled WGS sequence"/>
</dbReference>
<dbReference type="PANTHER" id="PTHR46558:SF14">
    <property type="entry name" value="HTH-TYPE TRANSCRIPTIONAL REGULATOR ANSR"/>
    <property type="match status" value="1"/>
</dbReference>
<dbReference type="PANTHER" id="PTHR46558">
    <property type="entry name" value="TRACRIPTIONAL REGULATORY PROTEIN-RELATED-RELATED"/>
    <property type="match status" value="1"/>
</dbReference>
<dbReference type="Gene3D" id="1.10.260.40">
    <property type="entry name" value="lambda repressor-like DNA-binding domains"/>
    <property type="match status" value="1"/>
</dbReference>
<dbReference type="EMBL" id="FNZK01000027">
    <property type="protein sequence ID" value="SEJ94236.1"/>
    <property type="molecule type" value="Genomic_DNA"/>
</dbReference>
<proteinExistence type="predicted"/>
<dbReference type="PROSITE" id="PS50943">
    <property type="entry name" value="HTH_CROC1"/>
    <property type="match status" value="1"/>
</dbReference>
<dbReference type="STRING" id="84035.SAMN05660742_1278"/>